<dbReference type="GO" id="GO:0003677">
    <property type="term" value="F:DNA binding"/>
    <property type="evidence" value="ECO:0007669"/>
    <property type="project" value="InterPro"/>
</dbReference>
<dbReference type="PANTHER" id="PTHR47396">
    <property type="entry name" value="TYPE I RESTRICTION ENZYME ECOKI R PROTEIN"/>
    <property type="match status" value="1"/>
</dbReference>
<dbReference type="Pfam" id="PF04851">
    <property type="entry name" value="ResIII"/>
    <property type="match status" value="1"/>
</dbReference>
<comment type="caution">
    <text evidence="3">The sequence shown here is derived from an EMBL/GenBank/DDBJ whole genome shotgun (WGS) entry which is preliminary data.</text>
</comment>
<dbReference type="Pfam" id="PF00271">
    <property type="entry name" value="Helicase_C"/>
    <property type="match status" value="1"/>
</dbReference>
<dbReference type="SMART" id="SM00487">
    <property type="entry name" value="DEXDc"/>
    <property type="match status" value="1"/>
</dbReference>
<reference evidence="3 4" key="1">
    <citation type="submission" date="2018-07" db="EMBL/GenBank/DDBJ databases">
        <title>Genomic Encyclopedia of Type Strains, Phase IV (KMG-IV): sequencing the most valuable type-strain genomes for metagenomic binning, comparative biology and taxonomic classification.</title>
        <authorList>
            <person name="Goeker M."/>
        </authorList>
    </citation>
    <scope>NUCLEOTIDE SEQUENCE [LARGE SCALE GENOMIC DNA]</scope>
    <source>
        <strain evidence="3 4">DSM 25281</strain>
    </source>
</reference>
<dbReference type="InterPro" id="IPR025202">
    <property type="entry name" value="PLD-like_dom"/>
</dbReference>
<dbReference type="GO" id="GO:0005524">
    <property type="term" value="F:ATP binding"/>
    <property type="evidence" value="ECO:0007669"/>
    <property type="project" value="InterPro"/>
</dbReference>
<name>A0A370G2G3_9BACI</name>
<evidence type="ECO:0000259" key="1">
    <source>
        <dbReference type="PROSITE" id="PS51192"/>
    </source>
</evidence>
<evidence type="ECO:0000259" key="2">
    <source>
        <dbReference type="PROSITE" id="PS51194"/>
    </source>
</evidence>
<dbReference type="CDD" id="cd18032">
    <property type="entry name" value="DEXHc_RE_I_III_res"/>
    <property type="match status" value="1"/>
</dbReference>
<dbReference type="AlphaFoldDB" id="A0A370G2G3"/>
<sequence length="809" mass="93329">MSSIQLITTGLGLELQEKIRSGKTIYIITSFSMKSGVELLKYSLRFAAEQGADIKILTGDYLYITQPEALNSLLSIHPSIEVRLWKSKGVSFHPKAYLIETTEHDHFFIGSSNLSASAMGKGVEWNVLIEDDKKIFEEGSEEFVSLFYHDQTTPLNAESLLEYEMNYRGFHQKHTNIGKVWTEKEEVDLMLPTEEKQVQENYVLENPAAYGEIAPRFAQIEALEELEKTQEEGYRKALVVMATGLGKTYLAAFFAKRFKRILFVAHREEILKQAEKSFKNVIPDLTTGLYNGTIKDGAADAVFASIFTLSMQKHIKRFSPNDFDLVIIDEFHHAAANTYQKVLNYFQPQFLLGITATPDRNDNRDIYGICEGNLAYCIDFLHAIGHGWLSPFNYYGVYDDTDYSQITWLGTRYDEQELLSVQLKKSYANKIIGAWEKHKQTKSLVFCSSIHQAEFLSGFFNERGNRTVALTSKPTGISRSQVITMLEEGELDAIFTVDLFNEGVDIPSVDTLLFVRPTESLTVFTQQVGRGLRLHENKNHCVIIDLIGNYRNADIKISLFDHGEKKGKGTSIIPTTPESCSLYLETRVVDLLTEMARKKQPRKDALRDAYFELKYELGRRPSYLELHLLGRMGAKAYYDEWKSYHRFLFENGEFDEVKQEVYEQYKNWFKEVEKTGMSRSYKMVLLEGMLERGPADWYKPITATEVAPYFHFYLTSEKYRKRIDFSGKSHKQMWDYDEKKVSGLIAKMPMSKWSGSSKGLISFENGLFDVQLEVPERFETIVYEFTREICEYRLHSYFQRKVTNEETLM</sequence>
<dbReference type="GO" id="GO:0016787">
    <property type="term" value="F:hydrolase activity"/>
    <property type="evidence" value="ECO:0007669"/>
    <property type="project" value="InterPro"/>
</dbReference>
<dbReference type="SUPFAM" id="SSF56024">
    <property type="entry name" value="Phospholipase D/nuclease"/>
    <property type="match status" value="1"/>
</dbReference>
<dbReference type="PANTHER" id="PTHR47396:SF1">
    <property type="entry name" value="ATP-DEPENDENT HELICASE IRC3-RELATED"/>
    <property type="match status" value="1"/>
</dbReference>
<protein>
    <submittedName>
        <fullName evidence="3">Superfamily II DNA or RNA helicase</fullName>
    </submittedName>
</protein>
<accession>A0A370G2G3</accession>
<dbReference type="Pfam" id="PF13091">
    <property type="entry name" value="PLDc_2"/>
    <property type="match status" value="1"/>
</dbReference>
<dbReference type="SMART" id="SM00490">
    <property type="entry name" value="HELICc"/>
    <property type="match status" value="1"/>
</dbReference>
<dbReference type="Proteomes" id="UP000255326">
    <property type="component" value="Unassembled WGS sequence"/>
</dbReference>
<dbReference type="PROSITE" id="PS51192">
    <property type="entry name" value="HELICASE_ATP_BIND_1"/>
    <property type="match status" value="1"/>
</dbReference>
<proteinExistence type="predicted"/>
<gene>
    <name evidence="3" type="ORF">DFR59_11910</name>
</gene>
<keyword evidence="3" id="KW-0547">Nucleotide-binding</keyword>
<organism evidence="3 4">
    <name type="scientific">Falsibacillus pallidus</name>
    <dbReference type="NCBI Taxonomy" id="493781"/>
    <lineage>
        <taxon>Bacteria</taxon>
        <taxon>Bacillati</taxon>
        <taxon>Bacillota</taxon>
        <taxon>Bacilli</taxon>
        <taxon>Bacillales</taxon>
        <taxon>Bacillaceae</taxon>
        <taxon>Falsibacillus</taxon>
    </lineage>
</organism>
<keyword evidence="3" id="KW-0067">ATP-binding</keyword>
<dbReference type="InterPro" id="IPR027417">
    <property type="entry name" value="P-loop_NTPase"/>
</dbReference>
<dbReference type="EMBL" id="QQAY01000019">
    <property type="protein sequence ID" value="RDI37998.1"/>
    <property type="molecule type" value="Genomic_DNA"/>
</dbReference>
<dbReference type="RefSeq" id="WP_114747010.1">
    <property type="nucleotide sequence ID" value="NZ_QQAY01000019.1"/>
</dbReference>
<dbReference type="InterPro" id="IPR001650">
    <property type="entry name" value="Helicase_C-like"/>
</dbReference>
<dbReference type="SUPFAM" id="SSF52540">
    <property type="entry name" value="P-loop containing nucleoside triphosphate hydrolases"/>
    <property type="match status" value="1"/>
</dbReference>
<keyword evidence="4" id="KW-1185">Reference proteome</keyword>
<dbReference type="PROSITE" id="PS51194">
    <property type="entry name" value="HELICASE_CTER"/>
    <property type="match status" value="1"/>
</dbReference>
<dbReference type="InterPro" id="IPR014001">
    <property type="entry name" value="Helicase_ATP-bd"/>
</dbReference>
<dbReference type="Gene3D" id="3.40.50.300">
    <property type="entry name" value="P-loop containing nucleotide triphosphate hydrolases"/>
    <property type="match status" value="2"/>
</dbReference>
<feature type="domain" description="Helicase ATP-binding" evidence="1">
    <location>
        <begin position="228"/>
        <end position="376"/>
    </location>
</feature>
<feature type="domain" description="Helicase C-terminal" evidence="2">
    <location>
        <begin position="405"/>
        <end position="581"/>
    </location>
</feature>
<dbReference type="InterPro" id="IPR006935">
    <property type="entry name" value="Helicase/UvrB_N"/>
</dbReference>
<dbReference type="OrthoDB" id="9802848at2"/>
<dbReference type="GO" id="GO:0005829">
    <property type="term" value="C:cytosol"/>
    <property type="evidence" value="ECO:0007669"/>
    <property type="project" value="TreeGrafter"/>
</dbReference>
<evidence type="ECO:0000313" key="3">
    <source>
        <dbReference type="EMBL" id="RDI37998.1"/>
    </source>
</evidence>
<dbReference type="Gene3D" id="3.30.870.10">
    <property type="entry name" value="Endonuclease Chain A"/>
    <property type="match status" value="1"/>
</dbReference>
<dbReference type="CDD" id="cd18799">
    <property type="entry name" value="SF2_C_EcoAI-like"/>
    <property type="match status" value="1"/>
</dbReference>
<keyword evidence="3" id="KW-0347">Helicase</keyword>
<evidence type="ECO:0000313" key="4">
    <source>
        <dbReference type="Proteomes" id="UP000255326"/>
    </source>
</evidence>
<keyword evidence="3" id="KW-0378">Hydrolase</keyword>
<dbReference type="GO" id="GO:0004386">
    <property type="term" value="F:helicase activity"/>
    <property type="evidence" value="ECO:0007669"/>
    <property type="project" value="UniProtKB-KW"/>
</dbReference>
<dbReference type="InterPro" id="IPR050742">
    <property type="entry name" value="Helicase_Restrict-Modif_Enz"/>
</dbReference>